<evidence type="ECO:0000313" key="3">
    <source>
        <dbReference type="EnsemblPlants" id="TraesCSU02G035100.1"/>
    </source>
</evidence>
<dbReference type="SMR" id="A0A3B6UA95"/>
<reference evidence="3" key="2">
    <citation type="submission" date="2018-10" db="UniProtKB">
        <authorList>
            <consortium name="EnsemblPlants"/>
        </authorList>
    </citation>
    <scope>IDENTIFICATION</scope>
</reference>
<sequence length="346" mass="38754">MPKEVSSQNNADQVDIPGDLTAELRKLKHAYETLSSNREKEASAQLAVKDFLWNQLRTMDRDHMALLRIKEVEAAQATEAAQKRQQSIEELQVAARKKDDEIARLRAQVVVAENKVTSQKRRRLGCTFKIFVKIPTLDGKTIALEVSDSDTIFSVKAKIQDKEGIPAGQQRLMYINTLLVGSCALKDQNIQIQEEDILDLVIRGMHIFVKVRAGKSAVETVTLEVESSDTLQSVKAKIFDQTCMPPGGHRLFLSGKLLEDSCTLADYNIENDSILDSDVRSPWPSEMLRLSVKTPTSMSSSMCACARRRSTISRQRFMLSWAFPRMSSASCRVGSTESRLRMGNPC</sequence>
<feature type="domain" description="Ubiquitin-like" evidence="2">
    <location>
        <begin position="205"/>
        <end position="275"/>
    </location>
</feature>
<dbReference type="PANTHER" id="PTHR35992">
    <property type="entry name" value="CYTOMATRIX PROTEIN-LIKE PROTEIN"/>
    <property type="match status" value="1"/>
</dbReference>
<keyword evidence="1" id="KW-0175">Coiled coil</keyword>
<dbReference type="PROSITE" id="PS50053">
    <property type="entry name" value="UBIQUITIN_2"/>
    <property type="match status" value="2"/>
</dbReference>
<dbReference type="InterPro" id="IPR019956">
    <property type="entry name" value="Ubiquitin_dom"/>
</dbReference>
<dbReference type="PRINTS" id="PR00348">
    <property type="entry name" value="UBIQUITIN"/>
</dbReference>
<dbReference type="STRING" id="4565.A0A3B6UA95"/>
<dbReference type="GO" id="GO:0005737">
    <property type="term" value="C:cytoplasm"/>
    <property type="evidence" value="ECO:0000318"/>
    <property type="project" value="GO_Central"/>
</dbReference>
<dbReference type="OMA" id="VIRGMHI"/>
<dbReference type="GO" id="GO:0019941">
    <property type="term" value="P:modification-dependent protein catabolic process"/>
    <property type="evidence" value="ECO:0000318"/>
    <property type="project" value="GO_Central"/>
</dbReference>
<dbReference type="GO" id="GO:0031625">
    <property type="term" value="F:ubiquitin protein ligase binding"/>
    <property type="evidence" value="ECO:0000318"/>
    <property type="project" value="GO_Central"/>
</dbReference>
<dbReference type="InterPro" id="IPR000626">
    <property type="entry name" value="Ubiquitin-like_dom"/>
</dbReference>
<dbReference type="RefSeq" id="XP_044377342.1">
    <property type="nucleotide sequence ID" value="XM_044521407.1"/>
</dbReference>
<dbReference type="SUPFAM" id="SSF54236">
    <property type="entry name" value="Ubiquitin-like"/>
    <property type="match status" value="2"/>
</dbReference>
<proteinExistence type="predicted"/>
<evidence type="ECO:0000259" key="2">
    <source>
        <dbReference type="PROSITE" id="PS50053"/>
    </source>
</evidence>
<dbReference type="GO" id="GO:0031386">
    <property type="term" value="F:protein tag activity"/>
    <property type="evidence" value="ECO:0000318"/>
    <property type="project" value="GO_Central"/>
</dbReference>
<dbReference type="OrthoDB" id="661798at2759"/>
<evidence type="ECO:0000256" key="1">
    <source>
        <dbReference type="SAM" id="Coils"/>
    </source>
</evidence>
<dbReference type="Pfam" id="PF00240">
    <property type="entry name" value="ubiquitin"/>
    <property type="match status" value="2"/>
</dbReference>
<gene>
    <name evidence="3" type="primary">LOC123099235</name>
</gene>
<dbReference type="PANTHER" id="PTHR35992:SF1">
    <property type="entry name" value="CYTOMATRIX PROTEIN-LIKE PROTEIN"/>
    <property type="match status" value="1"/>
</dbReference>
<dbReference type="Gramene" id="TraesCSU02G035100.1">
    <property type="protein sequence ID" value="TraesCSU02G035100.1"/>
    <property type="gene ID" value="TraesCSU02G035100"/>
</dbReference>
<dbReference type="GO" id="GO:0016567">
    <property type="term" value="P:protein ubiquitination"/>
    <property type="evidence" value="ECO:0000318"/>
    <property type="project" value="GO_Central"/>
</dbReference>
<dbReference type="SMART" id="SM00213">
    <property type="entry name" value="UBQ"/>
    <property type="match status" value="2"/>
</dbReference>
<dbReference type="AlphaFoldDB" id="A0A3B6UA95"/>
<protein>
    <recommendedName>
        <fullName evidence="2">Ubiquitin-like domain-containing protein</fullName>
    </recommendedName>
</protein>
<feature type="coiled-coil region" evidence="1">
    <location>
        <begin position="88"/>
        <end position="122"/>
    </location>
</feature>
<dbReference type="Proteomes" id="UP000019116">
    <property type="component" value="Chromosome Un"/>
</dbReference>
<reference evidence="3" key="1">
    <citation type="submission" date="2018-08" db="EMBL/GenBank/DDBJ databases">
        <authorList>
            <person name="Rossello M."/>
        </authorList>
    </citation>
    <scope>NUCLEOTIDE SEQUENCE [LARGE SCALE GENOMIC DNA]</scope>
    <source>
        <strain evidence="3">cv. Chinese Spring</strain>
    </source>
</reference>
<keyword evidence="4" id="KW-1185">Reference proteome</keyword>
<name>A0A3B6UA95_WHEAT</name>
<dbReference type="GO" id="GO:0005634">
    <property type="term" value="C:nucleus"/>
    <property type="evidence" value="ECO:0000318"/>
    <property type="project" value="GO_Central"/>
</dbReference>
<dbReference type="EnsemblPlants" id="TraesCSU02G035100.1">
    <property type="protein sequence ID" value="TraesCSU02G035100.1"/>
    <property type="gene ID" value="TraesCSU02G035100"/>
</dbReference>
<feature type="domain" description="Ubiquitin-like" evidence="2">
    <location>
        <begin position="130"/>
        <end position="191"/>
    </location>
</feature>
<evidence type="ECO:0000313" key="4">
    <source>
        <dbReference type="Proteomes" id="UP000019116"/>
    </source>
</evidence>
<accession>A0A3B6UA95</accession>
<dbReference type="Gene3D" id="3.10.20.90">
    <property type="entry name" value="Phosphatidylinositol 3-kinase Catalytic Subunit, Chain A, domain 1"/>
    <property type="match status" value="2"/>
</dbReference>
<dbReference type="GeneID" id="123099235"/>
<organism evidence="3">
    <name type="scientific">Triticum aestivum</name>
    <name type="common">Wheat</name>
    <dbReference type="NCBI Taxonomy" id="4565"/>
    <lineage>
        <taxon>Eukaryota</taxon>
        <taxon>Viridiplantae</taxon>
        <taxon>Streptophyta</taxon>
        <taxon>Embryophyta</taxon>
        <taxon>Tracheophyta</taxon>
        <taxon>Spermatophyta</taxon>
        <taxon>Magnoliopsida</taxon>
        <taxon>Liliopsida</taxon>
        <taxon>Poales</taxon>
        <taxon>Poaceae</taxon>
        <taxon>BOP clade</taxon>
        <taxon>Pooideae</taxon>
        <taxon>Triticodae</taxon>
        <taxon>Triticeae</taxon>
        <taxon>Triticinae</taxon>
        <taxon>Triticum</taxon>
    </lineage>
</organism>
<dbReference type="InterPro" id="IPR029071">
    <property type="entry name" value="Ubiquitin-like_domsf"/>
</dbReference>